<protein>
    <submittedName>
        <fullName evidence="1">Uncharacterized protein</fullName>
    </submittedName>
</protein>
<proteinExistence type="predicted"/>
<dbReference type="InterPro" id="IPR045732">
    <property type="entry name" value="DUF6086"/>
</dbReference>
<organism evidence="1 2">
    <name type="scientific">Streptomyces daqingensis</name>
    <dbReference type="NCBI Taxonomy" id="1472640"/>
    <lineage>
        <taxon>Bacteria</taxon>
        <taxon>Bacillati</taxon>
        <taxon>Actinomycetota</taxon>
        <taxon>Actinomycetes</taxon>
        <taxon>Kitasatosporales</taxon>
        <taxon>Streptomycetaceae</taxon>
        <taxon>Streptomyces</taxon>
    </lineage>
</organism>
<evidence type="ECO:0000313" key="1">
    <source>
        <dbReference type="EMBL" id="GGO43894.1"/>
    </source>
</evidence>
<evidence type="ECO:0000313" key="2">
    <source>
        <dbReference type="Proteomes" id="UP000631535"/>
    </source>
</evidence>
<sequence length="116" mass="13096">MTIDQVDVWNPANTGVRLFVAEASLLAEVFKEDPGVGRVADDELQIDGWRFASFLSRRMSEYERSNNGALRALMEGFLAVSLVMLLRAKHPLAEFTRDPGKFWRQRIAEVGRGMPV</sequence>
<dbReference type="Pfam" id="PF19564">
    <property type="entry name" value="DUF6086"/>
    <property type="match status" value="1"/>
</dbReference>
<name>A0ABQ2LW20_9ACTN</name>
<accession>A0ABQ2LW20</accession>
<dbReference type="Proteomes" id="UP000631535">
    <property type="component" value="Unassembled WGS sequence"/>
</dbReference>
<gene>
    <name evidence="1" type="ORF">GCM10012287_08130</name>
</gene>
<comment type="caution">
    <text evidence="1">The sequence shown here is derived from an EMBL/GenBank/DDBJ whole genome shotgun (WGS) entry which is preliminary data.</text>
</comment>
<dbReference type="EMBL" id="BMMP01000002">
    <property type="protein sequence ID" value="GGO43894.1"/>
    <property type="molecule type" value="Genomic_DNA"/>
</dbReference>
<reference evidence="2" key="1">
    <citation type="journal article" date="2019" name="Int. J. Syst. Evol. Microbiol.">
        <title>The Global Catalogue of Microorganisms (GCM) 10K type strain sequencing project: providing services to taxonomists for standard genome sequencing and annotation.</title>
        <authorList>
            <consortium name="The Broad Institute Genomics Platform"/>
            <consortium name="The Broad Institute Genome Sequencing Center for Infectious Disease"/>
            <person name="Wu L."/>
            <person name="Ma J."/>
        </authorList>
    </citation>
    <scope>NUCLEOTIDE SEQUENCE [LARGE SCALE GENOMIC DNA]</scope>
    <source>
        <strain evidence="2">CGMCC 4.7178</strain>
    </source>
</reference>
<keyword evidence="2" id="KW-1185">Reference proteome</keyword>
<dbReference type="RefSeq" id="WP_189035640.1">
    <property type="nucleotide sequence ID" value="NZ_BMMP01000002.1"/>
</dbReference>